<evidence type="ECO:0000256" key="5">
    <source>
        <dbReference type="SAM" id="Phobius"/>
    </source>
</evidence>
<keyword evidence="3 5" id="KW-1133">Transmembrane helix</keyword>
<dbReference type="HOGENOM" id="CLU_104196_0_0_10"/>
<keyword evidence="2 5" id="KW-0812">Transmembrane</keyword>
<proteinExistence type="predicted"/>
<dbReference type="Pfam" id="PF09685">
    <property type="entry name" value="MamF_MmsF"/>
    <property type="match status" value="1"/>
</dbReference>
<dbReference type="InterPro" id="IPR019109">
    <property type="entry name" value="MamF_MmsF"/>
</dbReference>
<dbReference type="Proteomes" id="UP000016160">
    <property type="component" value="Chromosome"/>
</dbReference>
<dbReference type="PATRIC" id="fig|1347342.6.peg.975"/>
<reference evidence="6 7" key="1">
    <citation type="journal article" date="2013" name="Appl. Environ. Microbiol.">
        <title>The genome of the alga-associated marine flavobacterium Formosa agariphila KMM 3901T reveals a broad potential for degradation of algal polysaccharides.</title>
        <authorList>
            <person name="Mann A.J."/>
            <person name="Hahnke R.L."/>
            <person name="Huang S."/>
            <person name="Werner J."/>
            <person name="Xing P."/>
            <person name="Barbeyron T."/>
            <person name="Huettel B."/>
            <person name="Stueber K."/>
            <person name="Reinhardt R."/>
            <person name="Harder J."/>
            <person name="Gloeckner F.O."/>
            <person name="Amann R.I."/>
            <person name="Teeling H."/>
        </authorList>
    </citation>
    <scope>NUCLEOTIDE SEQUENCE [LARGE SCALE GENOMIC DNA]</scope>
    <source>
        <strain evidence="7">DSM 15362 / KCTC 12365 / LMG 23005 / KMM 3901</strain>
    </source>
</reference>
<evidence type="ECO:0000256" key="3">
    <source>
        <dbReference type="ARBA" id="ARBA00022989"/>
    </source>
</evidence>
<evidence type="ECO:0000256" key="2">
    <source>
        <dbReference type="ARBA" id="ARBA00022692"/>
    </source>
</evidence>
<evidence type="ECO:0000256" key="1">
    <source>
        <dbReference type="ARBA" id="ARBA00004141"/>
    </source>
</evidence>
<feature type="transmembrane region" description="Helical" evidence="5">
    <location>
        <begin position="62"/>
        <end position="95"/>
    </location>
</feature>
<gene>
    <name evidence="6" type="ORF">BN863_9650</name>
</gene>
<feature type="transmembrane region" description="Helical" evidence="5">
    <location>
        <begin position="20"/>
        <end position="42"/>
    </location>
</feature>
<evidence type="ECO:0008006" key="8">
    <source>
        <dbReference type="Google" id="ProtNLM"/>
    </source>
</evidence>
<evidence type="ECO:0000256" key="4">
    <source>
        <dbReference type="ARBA" id="ARBA00023136"/>
    </source>
</evidence>
<dbReference type="OrthoDB" id="1446062at2"/>
<dbReference type="RefSeq" id="WP_038528105.1">
    <property type="nucleotide sequence ID" value="NZ_HG315671.1"/>
</dbReference>
<keyword evidence="7" id="KW-1185">Reference proteome</keyword>
<sequence>MEEIRNTLRDDKQLIMLTHLSQLATLALGFGSLLIPLVIWLTQKENVLGMDDEGKKILNFQISLVIYCILCIPLILLCGLGFIGFIIIGLVSIILPIMNAIKVNNNEPTSYPFSFKFIN</sequence>
<dbReference type="eggNOG" id="COG3296">
    <property type="taxonomic scope" value="Bacteria"/>
</dbReference>
<comment type="subcellular location">
    <subcellularLocation>
        <location evidence="1">Membrane</location>
        <topology evidence="1">Multi-pass membrane protein</topology>
    </subcellularLocation>
</comment>
<accession>T2KIH6</accession>
<dbReference type="AlphaFoldDB" id="T2KIH6"/>
<evidence type="ECO:0000313" key="6">
    <source>
        <dbReference type="EMBL" id="CDF78677.1"/>
    </source>
</evidence>
<dbReference type="STRING" id="1347342.BN863_9650"/>
<keyword evidence="4 5" id="KW-0472">Membrane</keyword>
<organism evidence="6 7">
    <name type="scientific">Formosa agariphila (strain DSM 15362 / KCTC 12365 / LMG 23005 / KMM 3901 / M-2Alg 35-1)</name>
    <dbReference type="NCBI Taxonomy" id="1347342"/>
    <lineage>
        <taxon>Bacteria</taxon>
        <taxon>Pseudomonadati</taxon>
        <taxon>Bacteroidota</taxon>
        <taxon>Flavobacteriia</taxon>
        <taxon>Flavobacteriales</taxon>
        <taxon>Flavobacteriaceae</taxon>
        <taxon>Formosa</taxon>
    </lineage>
</organism>
<evidence type="ECO:0000313" key="7">
    <source>
        <dbReference type="Proteomes" id="UP000016160"/>
    </source>
</evidence>
<name>T2KIH6_FORAG</name>
<dbReference type="EMBL" id="HG315671">
    <property type="protein sequence ID" value="CDF78677.1"/>
    <property type="molecule type" value="Genomic_DNA"/>
</dbReference>
<protein>
    <recommendedName>
        <fullName evidence="8">tRNA modification GTPase</fullName>
    </recommendedName>
</protein>